<keyword evidence="1" id="KW-0805">Transcription regulation</keyword>
<reference evidence="6 7" key="1">
    <citation type="submission" date="2013-09" db="EMBL/GenBank/DDBJ databases">
        <title>Whole genome shotgun sequence of Novosphingobium tardaugens NBRC 16725.</title>
        <authorList>
            <person name="Isaki S."/>
            <person name="Hosoyama A."/>
            <person name="Tsuchikane K."/>
            <person name="Katsumata H."/>
            <person name="Ando Y."/>
            <person name="Yamazaki S."/>
            <person name="Fujita N."/>
        </authorList>
    </citation>
    <scope>NUCLEOTIDE SEQUENCE [LARGE SCALE GENOMIC DNA]</scope>
    <source>
        <strain evidence="6 7">NBRC 16725</strain>
    </source>
</reference>
<dbReference type="GO" id="GO:0000976">
    <property type="term" value="F:transcription cis-regulatory region binding"/>
    <property type="evidence" value="ECO:0007669"/>
    <property type="project" value="TreeGrafter"/>
</dbReference>
<dbReference type="InterPro" id="IPR009057">
    <property type="entry name" value="Homeodomain-like_sf"/>
</dbReference>
<dbReference type="PRINTS" id="PR00455">
    <property type="entry name" value="HTHTETR"/>
</dbReference>
<keyword evidence="2 4" id="KW-0238">DNA-binding</keyword>
<gene>
    <name evidence="6" type="ORF">NT2_05_03440</name>
</gene>
<evidence type="ECO:0000313" key="6">
    <source>
        <dbReference type="EMBL" id="GAD49423.1"/>
    </source>
</evidence>
<dbReference type="AlphaFoldDB" id="U3A3U5"/>
<dbReference type="InterPro" id="IPR050109">
    <property type="entry name" value="HTH-type_TetR-like_transc_reg"/>
</dbReference>
<evidence type="ECO:0000259" key="5">
    <source>
        <dbReference type="PROSITE" id="PS50977"/>
    </source>
</evidence>
<evidence type="ECO:0000256" key="4">
    <source>
        <dbReference type="PROSITE-ProRule" id="PRU00335"/>
    </source>
</evidence>
<dbReference type="Gene3D" id="1.10.357.10">
    <property type="entry name" value="Tetracycline Repressor, domain 2"/>
    <property type="match status" value="1"/>
</dbReference>
<dbReference type="SUPFAM" id="SSF46689">
    <property type="entry name" value="Homeodomain-like"/>
    <property type="match status" value="1"/>
</dbReference>
<accession>U3A3U5</accession>
<keyword evidence="3" id="KW-0804">Transcription</keyword>
<organism evidence="6 7">
    <name type="scientific">Caenibius tardaugens NBRC 16725</name>
    <dbReference type="NCBI Taxonomy" id="1219035"/>
    <lineage>
        <taxon>Bacteria</taxon>
        <taxon>Pseudomonadati</taxon>
        <taxon>Pseudomonadota</taxon>
        <taxon>Alphaproteobacteria</taxon>
        <taxon>Sphingomonadales</taxon>
        <taxon>Erythrobacteraceae</taxon>
        <taxon>Caenibius</taxon>
    </lineage>
</organism>
<proteinExistence type="predicted"/>
<dbReference type="Pfam" id="PF00440">
    <property type="entry name" value="TetR_N"/>
    <property type="match status" value="1"/>
</dbReference>
<evidence type="ECO:0000256" key="1">
    <source>
        <dbReference type="ARBA" id="ARBA00023015"/>
    </source>
</evidence>
<evidence type="ECO:0000313" key="7">
    <source>
        <dbReference type="Proteomes" id="UP000016568"/>
    </source>
</evidence>
<protein>
    <submittedName>
        <fullName evidence="6">Putative TetR family transcriptional regulator</fullName>
    </submittedName>
</protein>
<keyword evidence="7" id="KW-1185">Reference proteome</keyword>
<dbReference type="FunFam" id="1.10.10.60:FF:000141">
    <property type="entry name" value="TetR family transcriptional regulator"/>
    <property type="match status" value="1"/>
</dbReference>
<comment type="caution">
    <text evidence="6">The sequence shown here is derived from an EMBL/GenBank/DDBJ whole genome shotgun (WGS) entry which is preliminary data.</text>
</comment>
<dbReference type="GO" id="GO:0003700">
    <property type="term" value="F:DNA-binding transcription factor activity"/>
    <property type="evidence" value="ECO:0007669"/>
    <property type="project" value="TreeGrafter"/>
</dbReference>
<evidence type="ECO:0000256" key="2">
    <source>
        <dbReference type="ARBA" id="ARBA00023125"/>
    </source>
</evidence>
<feature type="DNA-binding region" description="H-T-H motif" evidence="4">
    <location>
        <begin position="51"/>
        <end position="70"/>
    </location>
</feature>
<sequence length="214" mass="23824">MSSVALTTPLTDHLASLKLIDARSLRGETTRLRILEAAKNTFTRLGYELTTVDDIAKEAGISRPGFYVYFPTRFSAAEALAEYVGVFILKDFDALAALGPHPAQEDLAIWVLRRFAVMIEQHEYMRIFRHVVAVEPSFAARTRARYAEAFYRLAPVYPAFARAADAPDGEDAVRAHMLLSQLDQLSMDLIAGWRADPETIAAIFAGELARFLNS</sequence>
<dbReference type="InterPro" id="IPR001647">
    <property type="entry name" value="HTH_TetR"/>
</dbReference>
<evidence type="ECO:0000256" key="3">
    <source>
        <dbReference type="ARBA" id="ARBA00023163"/>
    </source>
</evidence>
<dbReference type="EMBL" id="BASZ01000005">
    <property type="protein sequence ID" value="GAD49423.1"/>
    <property type="molecule type" value="Genomic_DNA"/>
</dbReference>
<dbReference type="PROSITE" id="PS50977">
    <property type="entry name" value="HTH_TETR_2"/>
    <property type="match status" value="1"/>
</dbReference>
<dbReference type="eggNOG" id="COG1309">
    <property type="taxonomic scope" value="Bacteria"/>
</dbReference>
<feature type="domain" description="HTH tetR-type" evidence="5">
    <location>
        <begin position="28"/>
        <end position="88"/>
    </location>
</feature>
<dbReference type="Proteomes" id="UP000016568">
    <property type="component" value="Unassembled WGS sequence"/>
</dbReference>
<dbReference type="PANTHER" id="PTHR30055">
    <property type="entry name" value="HTH-TYPE TRANSCRIPTIONAL REGULATOR RUTR"/>
    <property type="match status" value="1"/>
</dbReference>
<name>U3A3U5_9SPHN</name>
<dbReference type="PANTHER" id="PTHR30055:SF234">
    <property type="entry name" value="HTH-TYPE TRANSCRIPTIONAL REGULATOR BETI"/>
    <property type="match status" value="1"/>
</dbReference>
<dbReference type="RefSeq" id="WP_021690329.1">
    <property type="nucleotide sequence ID" value="NZ_BASZ01000005.1"/>
</dbReference>